<dbReference type="EMBL" id="JALJOV010001935">
    <property type="protein sequence ID" value="KAK9838207.1"/>
    <property type="molecule type" value="Genomic_DNA"/>
</dbReference>
<keyword evidence="9" id="KW-1185">Reference proteome</keyword>
<dbReference type="SUPFAM" id="SSF49348">
    <property type="entry name" value="Clathrin adaptor appendage domain"/>
    <property type="match status" value="1"/>
</dbReference>
<dbReference type="Gene3D" id="1.25.10.10">
    <property type="entry name" value="Leucine-rich Repeat Variant"/>
    <property type="match status" value="1"/>
</dbReference>
<dbReference type="PROSITE" id="PS50180">
    <property type="entry name" value="GAE"/>
    <property type="match status" value="1"/>
</dbReference>
<evidence type="ECO:0000313" key="8">
    <source>
        <dbReference type="EMBL" id="KAK9838207.1"/>
    </source>
</evidence>
<evidence type="ECO:0000256" key="6">
    <source>
        <dbReference type="ARBA" id="ARBA00023136"/>
    </source>
</evidence>
<evidence type="ECO:0000256" key="4">
    <source>
        <dbReference type="ARBA" id="ARBA00022927"/>
    </source>
</evidence>
<comment type="subcellular location">
    <subcellularLocation>
        <location evidence="1">Endomembrane system</location>
    </subcellularLocation>
    <subcellularLocation>
        <location evidence="2">Golgi apparatus</location>
    </subcellularLocation>
</comment>
<dbReference type="GO" id="GO:0016192">
    <property type="term" value="P:vesicle-mediated transport"/>
    <property type="evidence" value="ECO:0007669"/>
    <property type="project" value="InterPro"/>
</dbReference>
<dbReference type="GO" id="GO:0005794">
    <property type="term" value="C:Golgi apparatus"/>
    <property type="evidence" value="ECO:0007669"/>
    <property type="project" value="UniProtKB-SubCell"/>
</dbReference>
<dbReference type="Proteomes" id="UP001485043">
    <property type="component" value="Unassembled WGS sequence"/>
</dbReference>
<keyword evidence="4" id="KW-0653">Protein transport</keyword>
<dbReference type="SMART" id="SM00809">
    <property type="entry name" value="Alpha_adaptinC2"/>
    <property type="match status" value="1"/>
</dbReference>
<keyword evidence="5" id="KW-0333">Golgi apparatus</keyword>
<name>A0AAW1RX87_9CHLO</name>
<sequence>FLKQHRETASHSLLITSTWFLGEYGELLLPGAAGPAEVGSGDDRPRSASSTDLVTLLEGVLERTQEAAAREYTLTALMKLSARLPDQLPRIQAVLEKQKGSVQLEVQTRSCEYGRIFKYDAIRPQLLEHMPALDEATYSRNLGSALPTDTAAAAPQVTAEGDLISTSEPTANGPTSAPVSQTSDAVADLLSMDLGGGNLSAPPAPTSSGMDALDLLGEAPAPAQTGGLEDLLGGASTPAEFQHPPLTAFEKDGLQVVFTFKPQLSQPGLTDITATYTNAGSEPVSDFSLQAAVPKFMQLRLDPASGSSLQPNSGNSLTQLLHVTNSQQGTKALAMRLRISFKRAGEQKLEQCEVRGFPNGL</sequence>
<dbReference type="InterPro" id="IPR013041">
    <property type="entry name" value="Clathrin_app_Ig-like_sf"/>
</dbReference>
<dbReference type="PANTHER" id="PTHR22780">
    <property type="entry name" value="ADAPTIN, ALPHA/GAMMA/EPSILON"/>
    <property type="match status" value="1"/>
</dbReference>
<proteinExistence type="predicted"/>
<evidence type="ECO:0000256" key="5">
    <source>
        <dbReference type="ARBA" id="ARBA00023034"/>
    </source>
</evidence>
<comment type="caution">
    <text evidence="8">The sequence shown here is derived from an EMBL/GenBank/DDBJ whole genome shotgun (WGS) entry which is preliminary data.</text>
</comment>
<evidence type="ECO:0000256" key="3">
    <source>
        <dbReference type="ARBA" id="ARBA00022448"/>
    </source>
</evidence>
<evidence type="ECO:0000256" key="1">
    <source>
        <dbReference type="ARBA" id="ARBA00004308"/>
    </source>
</evidence>
<dbReference type="InterPro" id="IPR008152">
    <property type="entry name" value="Clathrin_a/b/g-adaptin_app_Ig"/>
</dbReference>
<dbReference type="InterPro" id="IPR050840">
    <property type="entry name" value="Adaptor_Complx_Large_Subunit"/>
</dbReference>
<organism evidence="8 9">
    <name type="scientific">Apatococcus fuscideae</name>
    <dbReference type="NCBI Taxonomy" id="2026836"/>
    <lineage>
        <taxon>Eukaryota</taxon>
        <taxon>Viridiplantae</taxon>
        <taxon>Chlorophyta</taxon>
        <taxon>core chlorophytes</taxon>
        <taxon>Trebouxiophyceae</taxon>
        <taxon>Chlorellales</taxon>
        <taxon>Chlorellaceae</taxon>
        <taxon>Apatococcus</taxon>
    </lineage>
</organism>
<keyword evidence="3" id="KW-0813">Transport</keyword>
<keyword evidence="6" id="KW-0472">Membrane</keyword>
<dbReference type="GO" id="GO:0006886">
    <property type="term" value="P:intracellular protein transport"/>
    <property type="evidence" value="ECO:0007669"/>
    <property type="project" value="InterPro"/>
</dbReference>
<feature type="non-terminal residue" evidence="8">
    <location>
        <position position="1"/>
    </location>
</feature>
<feature type="domain" description="GAE" evidence="7">
    <location>
        <begin position="241"/>
        <end position="358"/>
    </location>
</feature>
<dbReference type="Gene3D" id="2.60.40.1230">
    <property type="match status" value="1"/>
</dbReference>
<evidence type="ECO:0000313" key="9">
    <source>
        <dbReference type="Proteomes" id="UP001485043"/>
    </source>
</evidence>
<protein>
    <recommendedName>
        <fullName evidence="7">GAE domain-containing protein</fullName>
    </recommendedName>
</protein>
<gene>
    <name evidence="8" type="ORF">WJX84_012119</name>
</gene>
<evidence type="ECO:0000259" key="7">
    <source>
        <dbReference type="PROSITE" id="PS50180"/>
    </source>
</evidence>
<dbReference type="Pfam" id="PF02883">
    <property type="entry name" value="Alpha_adaptinC2"/>
    <property type="match status" value="1"/>
</dbReference>
<evidence type="ECO:0000256" key="2">
    <source>
        <dbReference type="ARBA" id="ARBA00004555"/>
    </source>
</evidence>
<dbReference type="AlphaFoldDB" id="A0AAW1RX87"/>
<dbReference type="InterPro" id="IPR011989">
    <property type="entry name" value="ARM-like"/>
</dbReference>
<accession>A0AAW1RX87</accession>
<dbReference type="InterPro" id="IPR008153">
    <property type="entry name" value="GAE_dom"/>
</dbReference>
<reference evidence="8 9" key="1">
    <citation type="journal article" date="2024" name="Nat. Commun.">
        <title>Phylogenomics reveals the evolutionary origins of lichenization in chlorophyte algae.</title>
        <authorList>
            <person name="Puginier C."/>
            <person name="Libourel C."/>
            <person name="Otte J."/>
            <person name="Skaloud P."/>
            <person name="Haon M."/>
            <person name="Grisel S."/>
            <person name="Petersen M."/>
            <person name="Berrin J.G."/>
            <person name="Delaux P.M."/>
            <person name="Dal Grande F."/>
            <person name="Keller J."/>
        </authorList>
    </citation>
    <scope>NUCLEOTIDE SEQUENCE [LARGE SCALE GENOMIC DNA]</scope>
    <source>
        <strain evidence="8 9">SAG 2523</strain>
    </source>
</reference>